<dbReference type="PROSITE" id="PS51787">
    <property type="entry name" value="LON_N"/>
    <property type="match status" value="1"/>
</dbReference>
<dbReference type="Gene3D" id="2.30.130.40">
    <property type="entry name" value="LON domain-like"/>
    <property type="match status" value="1"/>
</dbReference>
<dbReference type="PANTHER" id="PTHR46732:SF8">
    <property type="entry name" value="ATP-DEPENDENT PROTEASE LA (LON) DOMAIN PROTEIN"/>
    <property type="match status" value="1"/>
</dbReference>
<name>A0A6J7CFT8_9ZZZZ</name>
<protein>
    <submittedName>
        <fullName evidence="2">Unannotated protein</fullName>
    </submittedName>
</protein>
<gene>
    <name evidence="2" type="ORF">UFOPK3401_00036</name>
</gene>
<dbReference type="Gene3D" id="1.20.58.1480">
    <property type="match status" value="1"/>
</dbReference>
<dbReference type="EMBL" id="CAFBLM010000001">
    <property type="protein sequence ID" value="CAB4857107.1"/>
    <property type="molecule type" value="Genomic_DNA"/>
</dbReference>
<dbReference type="InterPro" id="IPR003111">
    <property type="entry name" value="Lon_prtase_N"/>
</dbReference>
<reference evidence="2" key="1">
    <citation type="submission" date="2020-05" db="EMBL/GenBank/DDBJ databases">
        <authorList>
            <person name="Chiriac C."/>
            <person name="Salcher M."/>
            <person name="Ghai R."/>
            <person name="Kavagutti S V."/>
        </authorList>
    </citation>
    <scope>NUCLEOTIDE SEQUENCE</scope>
</reference>
<evidence type="ECO:0000313" key="2">
    <source>
        <dbReference type="EMBL" id="CAB4857107.1"/>
    </source>
</evidence>
<dbReference type="SMART" id="SM00464">
    <property type="entry name" value="LON"/>
    <property type="match status" value="1"/>
</dbReference>
<accession>A0A6J7CFT8</accession>
<organism evidence="2">
    <name type="scientific">freshwater metagenome</name>
    <dbReference type="NCBI Taxonomy" id="449393"/>
    <lineage>
        <taxon>unclassified sequences</taxon>
        <taxon>metagenomes</taxon>
        <taxon>ecological metagenomes</taxon>
    </lineage>
</organism>
<dbReference type="Pfam" id="PF02190">
    <property type="entry name" value="LON_substr_bdg"/>
    <property type="match status" value="1"/>
</dbReference>
<feature type="domain" description="Lon N-terminal" evidence="1">
    <location>
        <begin position="4"/>
        <end position="197"/>
    </location>
</feature>
<proteinExistence type="predicted"/>
<dbReference type="InterPro" id="IPR046336">
    <property type="entry name" value="Lon_prtase_N_sf"/>
</dbReference>
<dbReference type="PANTHER" id="PTHR46732">
    <property type="entry name" value="ATP-DEPENDENT PROTEASE LA (LON) DOMAIN PROTEIN"/>
    <property type="match status" value="1"/>
</dbReference>
<sequence length="219" mass="24735">MNQLRRIPLFPLGSPLLPDAVMPLHIFEQRYRQLIADLSGLPGQEQAFGVIAIRSGREVGTDHENALYEIGTLAQIRGIQPYADGRFDIMTIGGERFILRELHDDQEYFTADVEIIGEELGADPFPIADKVRLRFDRYREIIQMESSVDQLSTDPSQLSWEVAGGMLLDLDERQSILAENNVTARLTLERQLLHRELGLLAEIPSLPAFDPRQLPMSAN</sequence>
<dbReference type="AlphaFoldDB" id="A0A6J7CFT8"/>
<dbReference type="InterPro" id="IPR015947">
    <property type="entry name" value="PUA-like_sf"/>
</dbReference>
<evidence type="ECO:0000259" key="1">
    <source>
        <dbReference type="PROSITE" id="PS51787"/>
    </source>
</evidence>
<dbReference type="SUPFAM" id="SSF88697">
    <property type="entry name" value="PUA domain-like"/>
    <property type="match status" value="1"/>
</dbReference>